<keyword evidence="4" id="KW-0378">Hydrolase</keyword>
<evidence type="ECO:0000256" key="3">
    <source>
        <dbReference type="ARBA" id="ARBA00022722"/>
    </source>
</evidence>
<name>A0A2H0BEZ2_UNCKA</name>
<organism evidence="6 7">
    <name type="scientific">candidate division WWE3 bacterium CG22_combo_CG10-13_8_21_14_all_39_12</name>
    <dbReference type="NCBI Taxonomy" id="1975094"/>
    <lineage>
        <taxon>Bacteria</taxon>
        <taxon>Katanobacteria</taxon>
    </lineage>
</organism>
<evidence type="ECO:0000256" key="2">
    <source>
        <dbReference type="ARBA" id="ARBA00022517"/>
    </source>
</evidence>
<dbReference type="InterPro" id="IPR006641">
    <property type="entry name" value="YqgF/RNaseH-like_dom"/>
</dbReference>
<protein>
    <recommendedName>
        <fullName evidence="5">YqgF/RNase H-like domain-containing protein</fullName>
    </recommendedName>
</protein>
<dbReference type="SUPFAM" id="SSF53098">
    <property type="entry name" value="Ribonuclease H-like"/>
    <property type="match status" value="1"/>
</dbReference>
<dbReference type="InterPro" id="IPR012337">
    <property type="entry name" value="RNaseH-like_sf"/>
</dbReference>
<dbReference type="AlphaFoldDB" id="A0A2H0BEZ2"/>
<dbReference type="InterPro" id="IPR005227">
    <property type="entry name" value="YqgF"/>
</dbReference>
<dbReference type="Gene3D" id="3.30.420.140">
    <property type="entry name" value="YqgF/RNase H-like domain"/>
    <property type="match status" value="1"/>
</dbReference>
<comment type="caution">
    <text evidence="6">The sequence shown here is derived from an EMBL/GenBank/DDBJ whole genome shotgun (WGS) entry which is preliminary data.</text>
</comment>
<dbReference type="GO" id="GO:0016787">
    <property type="term" value="F:hydrolase activity"/>
    <property type="evidence" value="ECO:0007669"/>
    <property type="project" value="UniProtKB-KW"/>
</dbReference>
<dbReference type="SMART" id="SM00732">
    <property type="entry name" value="YqgFc"/>
    <property type="match status" value="1"/>
</dbReference>
<dbReference type="GO" id="GO:0004518">
    <property type="term" value="F:nuclease activity"/>
    <property type="evidence" value="ECO:0007669"/>
    <property type="project" value="UniProtKB-KW"/>
</dbReference>
<evidence type="ECO:0000256" key="1">
    <source>
        <dbReference type="ARBA" id="ARBA00022490"/>
    </source>
</evidence>
<evidence type="ECO:0000259" key="5">
    <source>
        <dbReference type="SMART" id="SM00732"/>
    </source>
</evidence>
<keyword evidence="2" id="KW-0690">Ribosome biogenesis</keyword>
<dbReference type="Pfam" id="PF03652">
    <property type="entry name" value="RuvX"/>
    <property type="match status" value="1"/>
</dbReference>
<dbReference type="GO" id="GO:0006364">
    <property type="term" value="P:rRNA processing"/>
    <property type="evidence" value="ECO:0007669"/>
    <property type="project" value="InterPro"/>
</dbReference>
<accession>A0A2H0BEZ2</accession>
<evidence type="ECO:0000256" key="4">
    <source>
        <dbReference type="ARBA" id="ARBA00022801"/>
    </source>
</evidence>
<feature type="domain" description="YqgF/RNase H-like" evidence="5">
    <location>
        <begin position="2"/>
        <end position="96"/>
    </location>
</feature>
<keyword evidence="1" id="KW-0963">Cytoplasm</keyword>
<dbReference type="Proteomes" id="UP000228495">
    <property type="component" value="Unassembled WGS sequence"/>
</dbReference>
<sequence length="118" mass="12903">MAHILSLDLGTSHIGVAVYTDGGGTFSLNELAFDDKFQLVDKITTLIEEYSISVVVVGDMGKHKLPRLFNFVLQRLQDKTSVTVSIIPEHLSTKQVEKNNGSHSQAAVEILTDYLGSV</sequence>
<dbReference type="InterPro" id="IPR037027">
    <property type="entry name" value="YqgF/RNaseH-like_dom_sf"/>
</dbReference>
<dbReference type="EMBL" id="PCSU01000074">
    <property type="protein sequence ID" value="PIP56201.1"/>
    <property type="molecule type" value="Genomic_DNA"/>
</dbReference>
<reference evidence="6 7" key="1">
    <citation type="submission" date="2017-09" db="EMBL/GenBank/DDBJ databases">
        <title>Depth-based differentiation of microbial function through sediment-hosted aquifers and enrichment of novel symbionts in the deep terrestrial subsurface.</title>
        <authorList>
            <person name="Probst A.J."/>
            <person name="Ladd B."/>
            <person name="Jarett J.K."/>
            <person name="Geller-Mcgrath D.E."/>
            <person name="Sieber C.M."/>
            <person name="Emerson J.B."/>
            <person name="Anantharaman K."/>
            <person name="Thomas B.C."/>
            <person name="Malmstrom R."/>
            <person name="Stieglmeier M."/>
            <person name="Klingl A."/>
            <person name="Woyke T."/>
            <person name="Ryan C.M."/>
            <person name="Banfield J.F."/>
        </authorList>
    </citation>
    <scope>NUCLEOTIDE SEQUENCE [LARGE SCALE GENOMIC DNA]</scope>
    <source>
        <strain evidence="6">CG22_combo_CG10-13_8_21_14_all_39_12</strain>
    </source>
</reference>
<evidence type="ECO:0000313" key="7">
    <source>
        <dbReference type="Proteomes" id="UP000228495"/>
    </source>
</evidence>
<proteinExistence type="predicted"/>
<gene>
    <name evidence="6" type="ORF">COX05_04245</name>
</gene>
<keyword evidence="3" id="KW-0540">Nuclease</keyword>
<evidence type="ECO:0000313" key="6">
    <source>
        <dbReference type="EMBL" id="PIP56201.1"/>
    </source>
</evidence>